<sequence>MGRSIRQIDMDGHRVSQRSSADRLAVDGGTPVRPAGRRWPTWPVPARNAGPFLDAVLRGERWAITSPAGRELFERRFARMFADYVGTRHCVPVDHGSSALVVALEALGLDHGDRVLVPALTWVATASAVLRAGLVPVLTDVDPLTGCLAPQHLDFGVQPRAVLPVHWSCAMADIPAISEVAAAHGARVVEDAAQAHGAEWLGRPAGSLALIGCFSMQQSKVLAAGEGGAVVTDDDRLVSVMQELRADSRRYTTSEDAPQGLELEESATMMGANLCLSEFGAALLCAQLEALDAQHEIRNRNYAVLAGLLEGVPGVRLLRHRAEQTRISVYELPIVFDPLPTGMSNSEVAEALTAELGVRFYPPREPLSRSRLLRPWTKPTLGPLAEHFVAENRGREFPNAEYLAGHSVLTHHSTLLGDERDMTDIADAVAKVVFSRS</sequence>
<evidence type="ECO:0000256" key="4">
    <source>
        <dbReference type="ARBA" id="ARBA00022898"/>
    </source>
</evidence>
<evidence type="ECO:0000256" key="1">
    <source>
        <dbReference type="ARBA" id="ARBA00001933"/>
    </source>
</evidence>
<keyword evidence="4 6" id="KW-0663">Pyridoxal phosphate</keyword>
<dbReference type="EMBL" id="MRYD01000054">
    <property type="protein sequence ID" value="OSZ60034.1"/>
    <property type="molecule type" value="Genomic_DNA"/>
</dbReference>
<protein>
    <submittedName>
        <fullName evidence="8">Glutamine--scyllo-inositol aminotransferase</fullName>
    </submittedName>
</protein>
<feature type="region of interest" description="Disordered" evidence="7">
    <location>
        <begin position="1"/>
        <end position="40"/>
    </location>
</feature>
<dbReference type="InterPro" id="IPR015421">
    <property type="entry name" value="PyrdxlP-dep_Trfase_major"/>
</dbReference>
<dbReference type="InterPro" id="IPR015424">
    <property type="entry name" value="PyrdxlP-dep_Trfase"/>
</dbReference>
<name>A0ABX3YMG6_9ACTN</name>
<evidence type="ECO:0000256" key="2">
    <source>
        <dbReference type="ARBA" id="ARBA00022576"/>
    </source>
</evidence>
<evidence type="ECO:0000256" key="7">
    <source>
        <dbReference type="SAM" id="MobiDB-lite"/>
    </source>
</evidence>
<dbReference type="RefSeq" id="WP_086169498.1">
    <property type="nucleotide sequence ID" value="NZ_MRYD01000054.1"/>
</dbReference>
<dbReference type="Pfam" id="PF01041">
    <property type="entry name" value="DegT_DnrJ_EryC1"/>
    <property type="match status" value="1"/>
</dbReference>
<comment type="caution">
    <text evidence="8">The sequence shown here is derived from an EMBL/GenBank/DDBJ whole genome shotgun (WGS) entry which is preliminary data.</text>
</comment>
<evidence type="ECO:0000313" key="9">
    <source>
        <dbReference type="Proteomes" id="UP000194266"/>
    </source>
</evidence>
<keyword evidence="9" id="KW-1185">Reference proteome</keyword>
<dbReference type="Gene3D" id="3.40.640.10">
    <property type="entry name" value="Type I PLP-dependent aspartate aminotransferase-like (Major domain)"/>
    <property type="match status" value="1"/>
</dbReference>
<dbReference type="PANTHER" id="PTHR30244">
    <property type="entry name" value="TRANSAMINASE"/>
    <property type="match status" value="1"/>
</dbReference>
<evidence type="ECO:0000256" key="5">
    <source>
        <dbReference type="ARBA" id="ARBA00038398"/>
    </source>
</evidence>
<dbReference type="InterPro" id="IPR000653">
    <property type="entry name" value="DegT/StrS_aminotransferase"/>
</dbReference>
<accession>A0ABX3YMG6</accession>
<proteinExistence type="inferred from homology"/>
<gene>
    <name evidence="8" type="ORF">OQI_12920</name>
</gene>
<keyword evidence="2 8" id="KW-0032">Aminotransferase</keyword>
<comment type="similarity">
    <text evidence="5">Belongs to the DegT/DnrJ/EryC1 family. L-glutamine:2-deoxy-scyllo-inosose/scyllo-inosose aminotransferase subfamily.</text>
</comment>
<evidence type="ECO:0000256" key="6">
    <source>
        <dbReference type="RuleBase" id="RU004508"/>
    </source>
</evidence>
<reference evidence="8 9" key="1">
    <citation type="submission" date="2016-12" db="EMBL/GenBank/DDBJ databases">
        <title>Genome Mining:The Detection of Biosynthetic Gene Clusters to Aid in the Expression of Curamycin A produced by Streptomyces sp. strain CZA14.</title>
        <authorList>
            <person name="Durrell K.A."/>
            <person name="Kirby B.M."/>
            <person name="Khan W."/>
            <person name="Mthethwa T."/>
            <person name="Le Roes-Hill M."/>
        </authorList>
    </citation>
    <scope>NUCLEOTIDE SEQUENCE [LARGE SCALE GENOMIC DNA]</scope>
    <source>
        <strain evidence="8 9">CZA14</strain>
    </source>
</reference>
<dbReference type="PANTHER" id="PTHR30244:SF34">
    <property type="entry name" value="DTDP-4-AMINO-4,6-DIDEOXYGALACTOSE TRANSAMINASE"/>
    <property type="match status" value="1"/>
</dbReference>
<dbReference type="InterPro" id="IPR015422">
    <property type="entry name" value="PyrdxlP-dep_Trfase_small"/>
</dbReference>
<dbReference type="Proteomes" id="UP000194266">
    <property type="component" value="Unassembled WGS sequence"/>
</dbReference>
<comment type="cofactor">
    <cofactor evidence="1">
        <name>pyridoxal 5'-phosphate</name>
        <dbReference type="ChEBI" id="CHEBI:597326"/>
    </cofactor>
</comment>
<organism evidence="8 9">
    <name type="scientific">Streptomyces pharetrae CZA14</name>
    <dbReference type="NCBI Taxonomy" id="1144883"/>
    <lineage>
        <taxon>Bacteria</taxon>
        <taxon>Bacillati</taxon>
        <taxon>Actinomycetota</taxon>
        <taxon>Actinomycetes</taxon>
        <taxon>Kitasatosporales</taxon>
        <taxon>Streptomycetaceae</taxon>
        <taxon>Streptomyces</taxon>
    </lineage>
</organism>
<evidence type="ECO:0000256" key="3">
    <source>
        <dbReference type="ARBA" id="ARBA00022679"/>
    </source>
</evidence>
<feature type="compositionally biased region" description="Basic and acidic residues" evidence="7">
    <location>
        <begin position="1"/>
        <end position="25"/>
    </location>
</feature>
<dbReference type="Gene3D" id="3.90.1150.10">
    <property type="entry name" value="Aspartate Aminotransferase, domain 1"/>
    <property type="match status" value="1"/>
</dbReference>
<dbReference type="SUPFAM" id="SSF53383">
    <property type="entry name" value="PLP-dependent transferases"/>
    <property type="match status" value="1"/>
</dbReference>
<keyword evidence="3" id="KW-0808">Transferase</keyword>
<evidence type="ECO:0000313" key="8">
    <source>
        <dbReference type="EMBL" id="OSZ60034.1"/>
    </source>
</evidence>
<dbReference type="GO" id="GO:0008483">
    <property type="term" value="F:transaminase activity"/>
    <property type="evidence" value="ECO:0007669"/>
    <property type="project" value="UniProtKB-KW"/>
</dbReference>